<gene>
    <name evidence="5" type="ORF">AZ34_01465</name>
</gene>
<dbReference type="InterPro" id="IPR029787">
    <property type="entry name" value="Nucleotide_cyclase"/>
</dbReference>
<evidence type="ECO:0000256" key="3">
    <source>
        <dbReference type="SAM" id="Coils"/>
    </source>
</evidence>
<dbReference type="Gene3D" id="3.30.70.270">
    <property type="match status" value="1"/>
</dbReference>
<evidence type="ECO:0000313" key="5">
    <source>
        <dbReference type="EMBL" id="EYC49869.1"/>
    </source>
</evidence>
<dbReference type="InterPro" id="IPR000160">
    <property type="entry name" value="GGDEF_dom"/>
</dbReference>
<dbReference type="InterPro" id="IPR043128">
    <property type="entry name" value="Rev_trsase/Diguanyl_cyclase"/>
</dbReference>
<dbReference type="PANTHER" id="PTHR45138">
    <property type="entry name" value="REGULATORY COMPONENTS OF SENSORY TRANSDUCTION SYSTEM"/>
    <property type="match status" value="1"/>
</dbReference>
<evidence type="ECO:0000259" key="4">
    <source>
        <dbReference type="PROSITE" id="PS50887"/>
    </source>
</evidence>
<dbReference type="OrthoDB" id="9813903at2"/>
<evidence type="ECO:0000256" key="2">
    <source>
        <dbReference type="ARBA" id="ARBA00034247"/>
    </source>
</evidence>
<dbReference type="NCBIfam" id="TIGR00254">
    <property type="entry name" value="GGDEF"/>
    <property type="match status" value="1"/>
</dbReference>
<dbReference type="FunFam" id="3.30.70.270:FF:000001">
    <property type="entry name" value="Diguanylate cyclase domain protein"/>
    <property type="match status" value="1"/>
</dbReference>
<sequence>MSEKTPFEIARETLKQITLRKLPPTPVNYQAIYHAVAGLPQVELFPEEPLRRIAQALPARNPGQEKQLGLLDYAINQRNWLGVHNALLAYAGFAAPGGGAPHPAAPEPLTADAPDITSGVLEQVARLIEFAQPAFGKEDTGFLERMQQTLDALRDPSVNILRIKVQLADFNHRLSFAAEEQAEIRQALFKLLQLIIKNIGELSPDDAWLQGQIQALQTAAQPPLTLRRLDEVEHQLKDVIFKQTEVKGRAIEAQESLRQMLAAFITRLTQVTASSSDYQDKMEDSLRDLEQAKTLEDIGPVLRGLIRATRDMRLETVNVGQELQSMRAQVQAKEAELRKLQAELERLSAQVRHDGLTGALNRQGLDEAFVRELSTVRRKDAPLCVALLDIDNFKRLNDARGHETGDVALQHLVAVAKENLRPQDTLARYGGEEFVILLPETALEQGMEIMTRLQRELSKRFFLARPKQGTKSEPPGDAATAGADQDKIFITFSAGVAQLTADETAEQALHRADQAMYLAKRAGKNRVVAA</sequence>
<reference evidence="5 6" key="1">
    <citation type="submission" date="2014-02" db="EMBL/GenBank/DDBJ databases">
        <title>Draft Genome of Hylemonella gracilis isolated from the Niagara River.</title>
        <authorList>
            <person name="Pawlowski D.R."/>
            <person name="Koudelka G.B."/>
        </authorList>
    </citation>
    <scope>NUCLEOTIDE SEQUENCE [LARGE SCALE GENOMIC DNA]</scope>
    <source>
        <strain evidence="5 6">Niagara R</strain>
    </source>
</reference>
<dbReference type="PROSITE" id="PS50887">
    <property type="entry name" value="GGDEF"/>
    <property type="match status" value="1"/>
</dbReference>
<dbReference type="EC" id="2.7.7.65" evidence="1"/>
<feature type="domain" description="GGDEF" evidence="4">
    <location>
        <begin position="381"/>
        <end position="530"/>
    </location>
</feature>
<dbReference type="GO" id="GO:0052621">
    <property type="term" value="F:diguanylate cyclase activity"/>
    <property type="evidence" value="ECO:0007669"/>
    <property type="project" value="UniProtKB-EC"/>
</dbReference>
<dbReference type="STRING" id="1458275.AZ34_01465"/>
<dbReference type="InterPro" id="IPR050469">
    <property type="entry name" value="Diguanylate_Cyclase"/>
</dbReference>
<accession>A0A016XCN4</accession>
<comment type="caution">
    <text evidence="5">The sequence shown here is derived from an EMBL/GenBank/DDBJ whole genome shotgun (WGS) entry which is preliminary data.</text>
</comment>
<organism evidence="5 6">
    <name type="scientific">Hylemonella gracilis str. Niagara R</name>
    <dbReference type="NCBI Taxonomy" id="1458275"/>
    <lineage>
        <taxon>Bacteria</taxon>
        <taxon>Pseudomonadati</taxon>
        <taxon>Pseudomonadota</taxon>
        <taxon>Betaproteobacteria</taxon>
        <taxon>Burkholderiales</taxon>
        <taxon>Comamonadaceae</taxon>
        <taxon>Hylemonella</taxon>
    </lineage>
</organism>
<feature type="coiled-coil region" evidence="3">
    <location>
        <begin position="323"/>
        <end position="350"/>
    </location>
</feature>
<dbReference type="Proteomes" id="UP000023268">
    <property type="component" value="Unassembled WGS sequence"/>
</dbReference>
<dbReference type="SMART" id="SM00267">
    <property type="entry name" value="GGDEF"/>
    <property type="match status" value="1"/>
</dbReference>
<proteinExistence type="predicted"/>
<dbReference type="PANTHER" id="PTHR45138:SF9">
    <property type="entry name" value="DIGUANYLATE CYCLASE DGCM-RELATED"/>
    <property type="match status" value="1"/>
</dbReference>
<name>A0A016XCN4_9BURK</name>
<dbReference type="eggNOG" id="COG3706">
    <property type="taxonomic scope" value="Bacteria"/>
</dbReference>
<dbReference type="EMBL" id="JEMG01000001">
    <property type="protein sequence ID" value="EYC49869.1"/>
    <property type="molecule type" value="Genomic_DNA"/>
</dbReference>
<dbReference type="AlphaFoldDB" id="A0A016XCN4"/>
<dbReference type="CDD" id="cd01949">
    <property type="entry name" value="GGDEF"/>
    <property type="match status" value="1"/>
</dbReference>
<evidence type="ECO:0000313" key="6">
    <source>
        <dbReference type="Proteomes" id="UP000023268"/>
    </source>
</evidence>
<dbReference type="Pfam" id="PF00990">
    <property type="entry name" value="GGDEF"/>
    <property type="match status" value="2"/>
</dbReference>
<keyword evidence="3" id="KW-0175">Coiled coil</keyword>
<evidence type="ECO:0000256" key="1">
    <source>
        <dbReference type="ARBA" id="ARBA00012528"/>
    </source>
</evidence>
<dbReference type="RefSeq" id="WP_035604005.1">
    <property type="nucleotide sequence ID" value="NZ_JEMG01000001.1"/>
</dbReference>
<dbReference type="SUPFAM" id="SSF55073">
    <property type="entry name" value="Nucleotide cyclase"/>
    <property type="match status" value="1"/>
</dbReference>
<protein>
    <recommendedName>
        <fullName evidence="1">diguanylate cyclase</fullName>
        <ecNumber evidence="1">2.7.7.65</ecNumber>
    </recommendedName>
</protein>
<comment type="catalytic activity">
    <reaction evidence="2">
        <text>2 GTP = 3',3'-c-di-GMP + 2 diphosphate</text>
        <dbReference type="Rhea" id="RHEA:24898"/>
        <dbReference type="ChEBI" id="CHEBI:33019"/>
        <dbReference type="ChEBI" id="CHEBI:37565"/>
        <dbReference type="ChEBI" id="CHEBI:58805"/>
        <dbReference type="EC" id="2.7.7.65"/>
    </reaction>
</comment>